<sequence>MNRIIVLSLAILCWASSSSAQQCPNCEASCSEASTNELCCNAQCCVWDDPPIDISEQSLSDPKGTPLGFTTATMPREESDDPMPCVVVNIPEPNRQTYIQLLIDSKENICVEDEDGCAGPVLCNPDGHKGVSSVTFQFDCGSCSAGASFYYRIHMEVLVLGCSVQTGSTEQCRCSDIRCISVAIDNSSAATDPECCLWDFPPNLDDGVTSELQELGYAFGRTTSNAPRFCISYPVPSGSVDLKNYFIVKLDLQGPDLCISELGRSENKSCSVQLQTVKKADYCSGVPVTGAHLVNFSVDCLNCDVYTANFQFRVYSEAFSK</sequence>
<keyword evidence="1" id="KW-0732">Signal</keyword>
<gene>
    <name evidence="2" type="ORF">GBAR_LOCUS1566</name>
</gene>
<comment type="caution">
    <text evidence="2">The sequence shown here is derived from an EMBL/GenBank/DDBJ whole genome shotgun (WGS) entry which is preliminary data.</text>
</comment>
<organism evidence="2 3">
    <name type="scientific">Geodia barretti</name>
    <name type="common">Barrett's horny sponge</name>
    <dbReference type="NCBI Taxonomy" id="519541"/>
    <lineage>
        <taxon>Eukaryota</taxon>
        <taxon>Metazoa</taxon>
        <taxon>Porifera</taxon>
        <taxon>Demospongiae</taxon>
        <taxon>Heteroscleromorpha</taxon>
        <taxon>Tetractinellida</taxon>
        <taxon>Astrophorina</taxon>
        <taxon>Geodiidae</taxon>
        <taxon>Geodia</taxon>
    </lineage>
</organism>
<keyword evidence="3" id="KW-1185">Reference proteome</keyword>
<dbReference type="EMBL" id="CASHTH010000231">
    <property type="protein sequence ID" value="CAI7994868.1"/>
    <property type="molecule type" value="Genomic_DNA"/>
</dbReference>
<evidence type="ECO:0000256" key="1">
    <source>
        <dbReference type="SAM" id="SignalP"/>
    </source>
</evidence>
<dbReference type="AlphaFoldDB" id="A0AA35QWN6"/>
<dbReference type="Proteomes" id="UP001174909">
    <property type="component" value="Unassembled WGS sequence"/>
</dbReference>
<accession>A0AA35QWN6</accession>
<proteinExistence type="predicted"/>
<name>A0AA35QWN6_GEOBA</name>
<feature type="chain" id="PRO_5041329740" evidence="1">
    <location>
        <begin position="21"/>
        <end position="321"/>
    </location>
</feature>
<evidence type="ECO:0000313" key="3">
    <source>
        <dbReference type="Proteomes" id="UP001174909"/>
    </source>
</evidence>
<protein>
    <submittedName>
        <fullName evidence="2">Uncharacterized protein</fullName>
    </submittedName>
</protein>
<reference evidence="2" key="1">
    <citation type="submission" date="2023-03" db="EMBL/GenBank/DDBJ databases">
        <authorList>
            <person name="Steffen K."/>
            <person name="Cardenas P."/>
        </authorList>
    </citation>
    <scope>NUCLEOTIDE SEQUENCE</scope>
</reference>
<feature type="signal peptide" evidence="1">
    <location>
        <begin position="1"/>
        <end position="20"/>
    </location>
</feature>
<evidence type="ECO:0000313" key="2">
    <source>
        <dbReference type="EMBL" id="CAI7994868.1"/>
    </source>
</evidence>